<dbReference type="SMART" id="SM00116">
    <property type="entry name" value="CBS"/>
    <property type="match status" value="1"/>
</dbReference>
<comment type="subcellular location">
    <subcellularLocation>
        <location evidence="1">Membrane</location>
        <topology evidence="1">Multi-pass membrane protein</topology>
    </subcellularLocation>
</comment>
<keyword evidence="5" id="KW-0406">Ion transport</keyword>
<dbReference type="Pfam" id="PF00654">
    <property type="entry name" value="Voltage_CLC"/>
    <property type="match status" value="1"/>
</dbReference>
<dbReference type="AlphaFoldDB" id="A0A6N7PP20"/>
<evidence type="ECO:0000256" key="11">
    <source>
        <dbReference type="SAM" id="Phobius"/>
    </source>
</evidence>
<dbReference type="Gene3D" id="3.10.580.10">
    <property type="entry name" value="CBS-domain"/>
    <property type="match status" value="1"/>
</dbReference>
<accession>A0A6N7PP20</accession>
<evidence type="ECO:0000256" key="10">
    <source>
        <dbReference type="PROSITE-ProRule" id="PRU00703"/>
    </source>
</evidence>
<dbReference type="Gene3D" id="1.10.3080.10">
    <property type="entry name" value="Clc chloride channel"/>
    <property type="match status" value="1"/>
</dbReference>
<dbReference type="InterPro" id="IPR014743">
    <property type="entry name" value="Cl-channel_core"/>
</dbReference>
<feature type="transmembrane region" description="Helical" evidence="11">
    <location>
        <begin position="233"/>
        <end position="253"/>
    </location>
</feature>
<feature type="transmembrane region" description="Helical" evidence="11">
    <location>
        <begin position="273"/>
        <end position="291"/>
    </location>
</feature>
<dbReference type="CDD" id="cd02205">
    <property type="entry name" value="CBS_pair_SF"/>
    <property type="match status" value="1"/>
</dbReference>
<feature type="transmembrane region" description="Helical" evidence="11">
    <location>
        <begin position="340"/>
        <end position="360"/>
    </location>
</feature>
<dbReference type="InterPro" id="IPR001807">
    <property type="entry name" value="ClC"/>
</dbReference>
<dbReference type="PRINTS" id="PR00762">
    <property type="entry name" value="CLCHANNEL"/>
</dbReference>
<evidence type="ECO:0000256" key="3">
    <source>
        <dbReference type="ARBA" id="ARBA00022692"/>
    </source>
</evidence>
<dbReference type="Proteomes" id="UP000440224">
    <property type="component" value="Unassembled WGS sequence"/>
</dbReference>
<sequence length="637" mass="66267">MDPSPDKPGPGATRTPLPTPRAQGILSALFVEASPIDLRLVGRTLFHAALVGVGAGVVSVVFFAAIELLDRFFLAGLAGYRALRAAGEAFFGEHAAGTFRPWVLFMLPGLGGLASGLVTRLAPECRGGGGDAMIEAFHRHGGVLRRRVIWVKALASALTLGTGGAGGREGPTMQIGAAFGSFVAGTLNVSARERRILMISGVAAGMSAIFRTPLGAALLATEVLYRDDVENDALVPALLASVLSYSVFISVFGEATLFAHSPRYPFVPAHLPLYALLAIFIALSAIVFLKTMDFVKRASARLPVPDWARPGVGGLALGLVAVPLLLFLGAWHVVPAGQGIGVLGGGYGAAQVAITGASWLPEGWHGVELLVVLAVLKIVAASLTIGTGGSAGDFAPSLAIGGLVGGAFGRIAELSIGDPRIDPGAFALVGMGTFYGGVAHVPIGSLVMVCELAGSYDLLVPLMLAEGIAFVALRDRSLYSAQVPTQRDSPAHPPGVLDVLRSLKVADVMVAGRPFVHFALATPVHEVLRLAADTGWQDVFPVLDAHGKMAGVITSDVVRLLATERELEGLTVAADAMQPPVTLRPDDDLRKATEVLLAQGVREVPVVDDSGRIVGFLDESEVSRAYLDSTPREERAA</sequence>
<feature type="transmembrane region" description="Helical" evidence="11">
    <location>
        <begin position="424"/>
        <end position="443"/>
    </location>
</feature>
<feature type="transmembrane region" description="Helical" evidence="11">
    <location>
        <begin position="312"/>
        <end position="334"/>
    </location>
</feature>
<dbReference type="GO" id="GO:0005254">
    <property type="term" value="F:chloride channel activity"/>
    <property type="evidence" value="ECO:0007669"/>
    <property type="project" value="UniProtKB-KW"/>
</dbReference>
<keyword evidence="9" id="KW-0407">Ion channel</keyword>
<evidence type="ECO:0000256" key="2">
    <source>
        <dbReference type="ARBA" id="ARBA00022448"/>
    </source>
</evidence>
<keyword evidence="2" id="KW-0813">Transport</keyword>
<organism evidence="13 14">
    <name type="scientific">Polyangium spumosum</name>
    <dbReference type="NCBI Taxonomy" id="889282"/>
    <lineage>
        <taxon>Bacteria</taxon>
        <taxon>Pseudomonadati</taxon>
        <taxon>Myxococcota</taxon>
        <taxon>Polyangia</taxon>
        <taxon>Polyangiales</taxon>
        <taxon>Polyangiaceae</taxon>
        <taxon>Polyangium</taxon>
    </lineage>
</organism>
<evidence type="ECO:0000256" key="5">
    <source>
        <dbReference type="ARBA" id="ARBA00023065"/>
    </source>
</evidence>
<dbReference type="OrthoDB" id="9767361at2"/>
<dbReference type="EMBL" id="WJIE01000005">
    <property type="protein sequence ID" value="MRG93788.1"/>
    <property type="molecule type" value="Genomic_DNA"/>
</dbReference>
<dbReference type="GO" id="GO:0034707">
    <property type="term" value="C:chloride channel complex"/>
    <property type="evidence" value="ECO:0007669"/>
    <property type="project" value="UniProtKB-KW"/>
</dbReference>
<feature type="transmembrane region" description="Helical" evidence="11">
    <location>
        <begin position="173"/>
        <end position="191"/>
    </location>
</feature>
<reference evidence="13 14" key="1">
    <citation type="submission" date="2019-10" db="EMBL/GenBank/DDBJ databases">
        <title>A soil myxobacterium in the family Polyangiaceae.</title>
        <authorList>
            <person name="Li Y."/>
            <person name="Wang J."/>
        </authorList>
    </citation>
    <scope>NUCLEOTIDE SEQUENCE [LARGE SCALE GENOMIC DNA]</scope>
    <source>
        <strain evidence="13 14">DSM 14734</strain>
    </source>
</reference>
<feature type="transmembrane region" description="Helical" evidence="11">
    <location>
        <begin position="367"/>
        <end position="388"/>
    </location>
</feature>
<dbReference type="PROSITE" id="PS51371">
    <property type="entry name" value="CBS"/>
    <property type="match status" value="1"/>
</dbReference>
<dbReference type="SUPFAM" id="SSF81340">
    <property type="entry name" value="Clc chloride channel"/>
    <property type="match status" value="1"/>
</dbReference>
<dbReference type="InterPro" id="IPR050368">
    <property type="entry name" value="ClC-type_chloride_channel"/>
</dbReference>
<protein>
    <submittedName>
        <fullName evidence="13">CBS domain-containing protein</fullName>
    </submittedName>
</protein>
<evidence type="ECO:0000256" key="6">
    <source>
        <dbReference type="ARBA" id="ARBA00023136"/>
    </source>
</evidence>
<dbReference type="PANTHER" id="PTHR43427">
    <property type="entry name" value="CHLORIDE CHANNEL PROTEIN CLC-E"/>
    <property type="match status" value="1"/>
</dbReference>
<dbReference type="CDD" id="cd00400">
    <property type="entry name" value="Voltage_gated_ClC"/>
    <property type="match status" value="1"/>
</dbReference>
<dbReference type="Pfam" id="PF00571">
    <property type="entry name" value="CBS"/>
    <property type="match status" value="2"/>
</dbReference>
<dbReference type="InterPro" id="IPR046342">
    <property type="entry name" value="CBS_dom_sf"/>
</dbReference>
<evidence type="ECO:0000313" key="13">
    <source>
        <dbReference type="EMBL" id="MRG93788.1"/>
    </source>
</evidence>
<dbReference type="PANTHER" id="PTHR43427:SF6">
    <property type="entry name" value="CHLORIDE CHANNEL PROTEIN CLC-E"/>
    <property type="match status" value="1"/>
</dbReference>
<evidence type="ECO:0000256" key="9">
    <source>
        <dbReference type="ARBA" id="ARBA00023303"/>
    </source>
</evidence>
<feature type="domain" description="CBS" evidence="12">
    <location>
        <begin position="576"/>
        <end position="634"/>
    </location>
</feature>
<evidence type="ECO:0000256" key="1">
    <source>
        <dbReference type="ARBA" id="ARBA00004141"/>
    </source>
</evidence>
<comment type="caution">
    <text evidence="13">The sequence shown here is derived from an EMBL/GenBank/DDBJ whole genome shotgun (WGS) entry which is preliminary data.</text>
</comment>
<dbReference type="RefSeq" id="WP_153820644.1">
    <property type="nucleotide sequence ID" value="NZ_WJIE01000005.1"/>
</dbReference>
<feature type="transmembrane region" description="Helical" evidence="11">
    <location>
        <begin position="45"/>
        <end position="66"/>
    </location>
</feature>
<evidence type="ECO:0000313" key="14">
    <source>
        <dbReference type="Proteomes" id="UP000440224"/>
    </source>
</evidence>
<keyword evidence="3 11" id="KW-0812">Transmembrane</keyword>
<keyword evidence="6 11" id="KW-0472">Membrane</keyword>
<evidence type="ECO:0000259" key="12">
    <source>
        <dbReference type="PROSITE" id="PS51371"/>
    </source>
</evidence>
<evidence type="ECO:0000256" key="4">
    <source>
        <dbReference type="ARBA" id="ARBA00022989"/>
    </source>
</evidence>
<gene>
    <name evidence="13" type="ORF">GF068_17985</name>
</gene>
<feature type="transmembrane region" description="Helical" evidence="11">
    <location>
        <begin position="149"/>
        <end position="167"/>
    </location>
</feature>
<evidence type="ECO:0000256" key="8">
    <source>
        <dbReference type="ARBA" id="ARBA00023214"/>
    </source>
</evidence>
<keyword evidence="7" id="KW-0869">Chloride channel</keyword>
<name>A0A6N7PP20_9BACT</name>
<feature type="transmembrane region" description="Helical" evidence="11">
    <location>
        <begin position="394"/>
        <end position="412"/>
    </location>
</feature>
<proteinExistence type="predicted"/>
<dbReference type="SUPFAM" id="SSF54631">
    <property type="entry name" value="CBS-domain pair"/>
    <property type="match status" value="1"/>
</dbReference>
<evidence type="ECO:0000256" key="7">
    <source>
        <dbReference type="ARBA" id="ARBA00023173"/>
    </source>
</evidence>
<keyword evidence="8" id="KW-0868">Chloride</keyword>
<keyword evidence="14" id="KW-1185">Reference proteome</keyword>
<dbReference type="InterPro" id="IPR000644">
    <property type="entry name" value="CBS_dom"/>
</dbReference>
<keyword evidence="4 11" id="KW-1133">Transmembrane helix</keyword>
<keyword evidence="10" id="KW-0129">CBS domain</keyword>